<gene>
    <name evidence="2" type="ORF">FK004_17760</name>
</gene>
<dbReference type="InterPro" id="IPR051606">
    <property type="entry name" value="Polyketide_Oxido-like"/>
</dbReference>
<evidence type="ECO:0000313" key="3">
    <source>
        <dbReference type="Proteomes" id="UP000244677"/>
    </source>
</evidence>
<dbReference type="PANTHER" id="PTHR43355:SF2">
    <property type="entry name" value="FLAVIN REDUCTASE (NADPH)"/>
    <property type="match status" value="1"/>
</dbReference>
<dbReference type="Gene3D" id="3.40.50.720">
    <property type="entry name" value="NAD(P)-binding Rossmann-like Domain"/>
    <property type="match status" value="1"/>
</dbReference>
<evidence type="ECO:0000313" key="2">
    <source>
        <dbReference type="EMBL" id="AWG26946.1"/>
    </source>
</evidence>
<dbReference type="AlphaFoldDB" id="A0A2S1LTH9"/>
<evidence type="ECO:0000259" key="1">
    <source>
        <dbReference type="Pfam" id="PF13460"/>
    </source>
</evidence>
<dbReference type="Proteomes" id="UP000244677">
    <property type="component" value="Chromosome"/>
</dbReference>
<protein>
    <submittedName>
        <fullName evidence="2">Epimerase</fullName>
    </submittedName>
</protein>
<reference evidence="2 3" key="1">
    <citation type="submission" date="2017-04" db="EMBL/GenBank/DDBJ databases">
        <title>Complete genome sequence of Flavobacterium kingsejong AJ004.</title>
        <authorList>
            <person name="Lee P.C."/>
        </authorList>
    </citation>
    <scope>NUCLEOTIDE SEQUENCE [LARGE SCALE GENOMIC DNA]</scope>
    <source>
        <strain evidence="2 3">AJ004</strain>
    </source>
</reference>
<feature type="domain" description="NAD(P)-binding" evidence="1">
    <location>
        <begin position="11"/>
        <end position="201"/>
    </location>
</feature>
<dbReference type="KEGG" id="fki:FK004_17760"/>
<dbReference type="RefSeq" id="WP_108738443.1">
    <property type="nucleotide sequence ID" value="NZ_CP020919.1"/>
</dbReference>
<dbReference type="CDD" id="cd05244">
    <property type="entry name" value="BVR-B_like_SDR_a"/>
    <property type="match status" value="1"/>
</dbReference>
<dbReference type="OrthoDB" id="9790734at2"/>
<organism evidence="2 3">
    <name type="scientific">Flavobacterium kingsejongi</name>
    <dbReference type="NCBI Taxonomy" id="1678728"/>
    <lineage>
        <taxon>Bacteria</taxon>
        <taxon>Pseudomonadati</taxon>
        <taxon>Bacteroidota</taxon>
        <taxon>Flavobacteriia</taxon>
        <taxon>Flavobacteriales</taxon>
        <taxon>Flavobacteriaceae</taxon>
        <taxon>Flavobacterium</taxon>
    </lineage>
</organism>
<dbReference type="InterPro" id="IPR016040">
    <property type="entry name" value="NAD(P)-bd_dom"/>
</dbReference>
<dbReference type="GO" id="GO:0004074">
    <property type="term" value="F:biliverdin reductase [NAD(P)H] activity"/>
    <property type="evidence" value="ECO:0007669"/>
    <property type="project" value="TreeGrafter"/>
</dbReference>
<sequence length="214" mass="23846">MKLHNKIAIIGGTGKSGQYLVKEALNQGYTIKVLVRNPEHFTIQHPLLEVIQGNVTDYATVLRLTAGCDAIISTLGLGIPNSIFTVFSEGTINILRAMESRSIQRYIVITGLNVDTPMDNKGPKTQWGTNYMKENFPKTSSDKQLEYQLLKDSTVNWTLVRLPLIVQTDERNPITHNLQDCPGDTISATSLAIFLLQQLQDTTFIRQAPFIANT</sequence>
<dbReference type="PANTHER" id="PTHR43355">
    <property type="entry name" value="FLAVIN REDUCTASE (NADPH)"/>
    <property type="match status" value="1"/>
</dbReference>
<dbReference type="GO" id="GO:0042602">
    <property type="term" value="F:riboflavin reductase (NADPH) activity"/>
    <property type="evidence" value="ECO:0007669"/>
    <property type="project" value="TreeGrafter"/>
</dbReference>
<proteinExistence type="predicted"/>
<dbReference type="SUPFAM" id="SSF51735">
    <property type="entry name" value="NAD(P)-binding Rossmann-fold domains"/>
    <property type="match status" value="1"/>
</dbReference>
<keyword evidence="3" id="KW-1185">Reference proteome</keyword>
<name>A0A2S1LTH9_9FLAO</name>
<dbReference type="InterPro" id="IPR036291">
    <property type="entry name" value="NAD(P)-bd_dom_sf"/>
</dbReference>
<dbReference type="EMBL" id="CP020919">
    <property type="protein sequence ID" value="AWG26946.1"/>
    <property type="molecule type" value="Genomic_DNA"/>
</dbReference>
<accession>A0A2S1LTH9</accession>
<dbReference type="Pfam" id="PF13460">
    <property type="entry name" value="NAD_binding_10"/>
    <property type="match status" value="1"/>
</dbReference>